<evidence type="ECO:0000256" key="1">
    <source>
        <dbReference type="SAM" id="MobiDB-lite"/>
    </source>
</evidence>
<evidence type="ECO:0000313" key="3">
    <source>
        <dbReference type="Proteomes" id="UP000729357"/>
    </source>
</evidence>
<organism evidence="2 3">
    <name type="scientific">Aureobasidium melanogenum</name>
    <name type="common">Aureobasidium pullulans var. melanogenum</name>
    <dbReference type="NCBI Taxonomy" id="46634"/>
    <lineage>
        <taxon>Eukaryota</taxon>
        <taxon>Fungi</taxon>
        <taxon>Dikarya</taxon>
        <taxon>Ascomycota</taxon>
        <taxon>Pezizomycotina</taxon>
        <taxon>Dothideomycetes</taxon>
        <taxon>Dothideomycetidae</taxon>
        <taxon>Dothideales</taxon>
        <taxon>Saccotheciaceae</taxon>
        <taxon>Aureobasidium</taxon>
    </lineage>
</organism>
<accession>A0A9P8FD87</accession>
<feature type="non-terminal residue" evidence="2">
    <location>
        <position position="1"/>
    </location>
</feature>
<comment type="caution">
    <text evidence="2">The sequence shown here is derived from an EMBL/GenBank/DDBJ whole genome shotgun (WGS) entry which is preliminary data.</text>
</comment>
<dbReference type="EMBL" id="JAHFXS010002943">
    <property type="protein sequence ID" value="KAG9970196.1"/>
    <property type="molecule type" value="Genomic_DNA"/>
</dbReference>
<feature type="compositionally biased region" description="Low complexity" evidence="1">
    <location>
        <begin position="64"/>
        <end position="78"/>
    </location>
</feature>
<evidence type="ECO:0000313" key="2">
    <source>
        <dbReference type="EMBL" id="KAG9970196.1"/>
    </source>
</evidence>
<feature type="non-terminal residue" evidence="2">
    <location>
        <position position="108"/>
    </location>
</feature>
<feature type="region of interest" description="Disordered" evidence="1">
    <location>
        <begin position="58"/>
        <end position="108"/>
    </location>
</feature>
<reference evidence="2" key="2">
    <citation type="submission" date="2021-08" db="EMBL/GenBank/DDBJ databases">
        <authorList>
            <person name="Gostincar C."/>
            <person name="Sun X."/>
            <person name="Song Z."/>
            <person name="Gunde-Cimerman N."/>
        </authorList>
    </citation>
    <scope>NUCLEOTIDE SEQUENCE</scope>
    <source>
        <strain evidence="2">EXF-9298</strain>
    </source>
</reference>
<proteinExistence type="predicted"/>
<name>A0A9P8FD87_AURME</name>
<keyword evidence="3" id="KW-1185">Reference proteome</keyword>
<protein>
    <submittedName>
        <fullName evidence="2">Uncharacterized protein</fullName>
    </submittedName>
</protein>
<feature type="compositionally biased region" description="Polar residues" evidence="1">
    <location>
        <begin position="94"/>
        <end position="108"/>
    </location>
</feature>
<dbReference type="AlphaFoldDB" id="A0A9P8FD87"/>
<reference evidence="2" key="1">
    <citation type="journal article" date="2021" name="J Fungi (Basel)">
        <title>Virulence traits and population genomics of the black yeast Aureobasidium melanogenum.</title>
        <authorList>
            <person name="Cernosa A."/>
            <person name="Sun X."/>
            <person name="Gostincar C."/>
            <person name="Fang C."/>
            <person name="Gunde-Cimerman N."/>
            <person name="Song Z."/>
        </authorList>
    </citation>
    <scope>NUCLEOTIDE SEQUENCE</scope>
    <source>
        <strain evidence="2">EXF-9298</strain>
    </source>
</reference>
<dbReference type="Proteomes" id="UP000729357">
    <property type="component" value="Unassembled WGS sequence"/>
</dbReference>
<feature type="region of interest" description="Disordered" evidence="1">
    <location>
        <begin position="1"/>
        <end position="39"/>
    </location>
</feature>
<feature type="compositionally biased region" description="Polar residues" evidence="1">
    <location>
        <begin position="13"/>
        <end position="27"/>
    </location>
</feature>
<sequence>PPSQPQPSPLSQAHTMAQFQQPTQQASMHPPQMAAMGGYPSMNHPMGAAGAFAGMNRNMYQASPSPQHFAMQQQQQATPAPPQQMHGWAPPTTNPATGMTPQDWQRYQ</sequence>
<gene>
    <name evidence="2" type="ORF">KCU98_g14640</name>
</gene>